<evidence type="ECO:0000313" key="1">
    <source>
        <dbReference type="EMBL" id="RYM32513.1"/>
    </source>
</evidence>
<keyword evidence="2" id="KW-1185">Reference proteome</keyword>
<gene>
    <name evidence="1" type="ORF">ERX46_14665</name>
</gene>
<name>A0A4Q4KH01_9FLAO</name>
<protein>
    <submittedName>
        <fullName evidence="1">Uncharacterized protein</fullName>
    </submittedName>
</protein>
<reference evidence="1 2" key="1">
    <citation type="submission" date="2019-02" db="EMBL/GenBank/DDBJ databases">
        <title>Genome sequence of the sea-ice species Brumimicrobium glaciale.</title>
        <authorList>
            <person name="Bowman J.P."/>
        </authorList>
    </citation>
    <scope>NUCLEOTIDE SEQUENCE [LARGE SCALE GENOMIC DNA]</scope>
    <source>
        <strain evidence="1 2">IC156</strain>
    </source>
</reference>
<proteinExistence type="predicted"/>
<dbReference type="Proteomes" id="UP000293952">
    <property type="component" value="Unassembled WGS sequence"/>
</dbReference>
<dbReference type="AlphaFoldDB" id="A0A4Q4KH01"/>
<accession>A0A4Q4KH01</accession>
<sequence length="167" mass="19285">MKTGLFAFVILFHFIGCSPKNKSYKDITQDIAQQVESIEGIYKKTTIKELLSTNSADKIYINYSQLNFPNHQWSDQKEFLLDMKLTVKNNKKLVFSNTLTSFFVINNNEVIEQYVIDSDVIASSPEWYDPSIAYIAGVWNTHFNSPNDSVYIYPQKMEIIVFSSPDK</sequence>
<organism evidence="1 2">
    <name type="scientific">Brumimicrobium glaciale</name>
    <dbReference type="NCBI Taxonomy" id="200475"/>
    <lineage>
        <taxon>Bacteria</taxon>
        <taxon>Pseudomonadati</taxon>
        <taxon>Bacteroidota</taxon>
        <taxon>Flavobacteriia</taxon>
        <taxon>Flavobacteriales</taxon>
        <taxon>Crocinitomicaceae</taxon>
        <taxon>Brumimicrobium</taxon>
    </lineage>
</organism>
<dbReference type="RefSeq" id="WP_130094614.1">
    <property type="nucleotide sequence ID" value="NZ_SETE01000006.1"/>
</dbReference>
<dbReference type="EMBL" id="SETE01000006">
    <property type="protein sequence ID" value="RYM32513.1"/>
    <property type="molecule type" value="Genomic_DNA"/>
</dbReference>
<comment type="caution">
    <text evidence="1">The sequence shown here is derived from an EMBL/GenBank/DDBJ whole genome shotgun (WGS) entry which is preliminary data.</text>
</comment>
<evidence type="ECO:0000313" key="2">
    <source>
        <dbReference type="Proteomes" id="UP000293952"/>
    </source>
</evidence>